<dbReference type="Pfam" id="PF00657">
    <property type="entry name" value="Lipase_GDSL"/>
    <property type="match status" value="1"/>
</dbReference>
<dbReference type="InterPro" id="IPR036514">
    <property type="entry name" value="SGNH_hydro_sf"/>
</dbReference>
<organism evidence="2 3">
    <name type="scientific">Gimesia maris</name>
    <dbReference type="NCBI Taxonomy" id="122"/>
    <lineage>
        <taxon>Bacteria</taxon>
        <taxon>Pseudomonadati</taxon>
        <taxon>Planctomycetota</taxon>
        <taxon>Planctomycetia</taxon>
        <taxon>Planctomycetales</taxon>
        <taxon>Planctomycetaceae</taxon>
        <taxon>Gimesia</taxon>
    </lineage>
</organism>
<dbReference type="EMBL" id="DQAY01000093">
    <property type="protein sequence ID" value="HCO24395.1"/>
    <property type="molecule type" value="Genomic_DNA"/>
</dbReference>
<comment type="caution">
    <text evidence="2">The sequence shown here is derived from an EMBL/GenBank/DDBJ whole genome shotgun (WGS) entry which is preliminary data.</text>
</comment>
<dbReference type="CDD" id="cd00229">
    <property type="entry name" value="SGNH_hydrolase"/>
    <property type="match status" value="1"/>
</dbReference>
<evidence type="ECO:0000313" key="2">
    <source>
        <dbReference type="EMBL" id="HCO24395.1"/>
    </source>
</evidence>
<dbReference type="Proteomes" id="UP000263642">
    <property type="component" value="Unassembled WGS sequence"/>
</dbReference>
<feature type="chain" id="PRO_5017605154" evidence="1">
    <location>
        <begin position="27"/>
        <end position="375"/>
    </location>
</feature>
<sequence>MQKMNAPRLRIRLSLLLLLSAFPVAAAEKTASLQLTLPPTFYAVPGVEMNIYYDNIVLTETPEKYRFEVSCNIGTVEQDRWTITPTPSDVGQHPLSIKVTDANGTVLGTAKTVLHVSAANSGSLRDTCRLLIIGDSLTNATTYSNEIARLLSTPGNPKWQMLGTHRPKSAAAGVAHEGYGGWTWQRFVSKYEPNPDGTNRKRSSPFVYVGKDGKPGLDFKRYFKEECNGNTPDVVIIMLGINDCFSAKQDAIDAKVDGMFTQSDILIKALQAAAPQAEVGICLTTPGNSRQEAFYANYKDRYSRWGWKKIQHRLVQRQIEKFAGREKQNLFIIPTELNLDVVNGYPVNNGVHPNKVGYQQIGVSIYSWLKSRLEE</sequence>
<name>A0A3D3R6G9_9PLAN</name>
<dbReference type="PANTHER" id="PTHR30383">
    <property type="entry name" value="THIOESTERASE 1/PROTEASE 1/LYSOPHOSPHOLIPASE L1"/>
    <property type="match status" value="1"/>
</dbReference>
<reference evidence="2 3" key="1">
    <citation type="journal article" date="2018" name="Nat. Biotechnol.">
        <title>A standardized bacterial taxonomy based on genome phylogeny substantially revises the tree of life.</title>
        <authorList>
            <person name="Parks D.H."/>
            <person name="Chuvochina M."/>
            <person name="Waite D.W."/>
            <person name="Rinke C."/>
            <person name="Skarshewski A."/>
            <person name="Chaumeil P.A."/>
            <person name="Hugenholtz P."/>
        </authorList>
    </citation>
    <scope>NUCLEOTIDE SEQUENCE [LARGE SCALE GENOMIC DNA]</scope>
    <source>
        <strain evidence="2">UBA9375</strain>
    </source>
</reference>
<evidence type="ECO:0000256" key="1">
    <source>
        <dbReference type="SAM" id="SignalP"/>
    </source>
</evidence>
<dbReference type="InterPro" id="IPR001087">
    <property type="entry name" value="GDSL"/>
</dbReference>
<protein>
    <submittedName>
        <fullName evidence="2">Uncharacterized protein</fullName>
    </submittedName>
</protein>
<dbReference type="AlphaFoldDB" id="A0A3D3R6G9"/>
<dbReference type="SUPFAM" id="SSF52266">
    <property type="entry name" value="SGNH hydrolase"/>
    <property type="match status" value="1"/>
</dbReference>
<accession>A0A3D3R6G9</accession>
<proteinExistence type="predicted"/>
<keyword evidence="1" id="KW-0732">Signal</keyword>
<feature type="signal peptide" evidence="1">
    <location>
        <begin position="1"/>
        <end position="26"/>
    </location>
</feature>
<dbReference type="InterPro" id="IPR051532">
    <property type="entry name" value="Ester_Hydrolysis_Enzymes"/>
</dbReference>
<evidence type="ECO:0000313" key="3">
    <source>
        <dbReference type="Proteomes" id="UP000263642"/>
    </source>
</evidence>
<dbReference type="GO" id="GO:0016788">
    <property type="term" value="F:hydrolase activity, acting on ester bonds"/>
    <property type="evidence" value="ECO:0007669"/>
    <property type="project" value="InterPro"/>
</dbReference>
<gene>
    <name evidence="2" type="ORF">DIT97_15655</name>
</gene>
<dbReference type="Gene3D" id="3.40.50.1110">
    <property type="entry name" value="SGNH hydrolase"/>
    <property type="match status" value="1"/>
</dbReference>